<proteinExistence type="inferred from homology"/>
<accession>C0QT80</accession>
<dbReference type="Pfam" id="PF00994">
    <property type="entry name" value="MoCF_biosynth"/>
    <property type="match status" value="1"/>
</dbReference>
<dbReference type="AlphaFoldDB" id="C0QT80"/>
<evidence type="ECO:0000313" key="3">
    <source>
        <dbReference type="EMBL" id="ACO04348.1"/>
    </source>
</evidence>
<gene>
    <name evidence="3" type="ordered locus">PERMA_0096</name>
</gene>
<dbReference type="PANTHER" id="PTHR13939">
    <property type="entry name" value="NICOTINAMIDE-NUCLEOTIDE AMIDOHYDROLASE PNCC"/>
    <property type="match status" value="1"/>
</dbReference>
<protein>
    <recommendedName>
        <fullName evidence="1">CinA-like protein</fullName>
    </recommendedName>
</protein>
<dbReference type="Gene3D" id="3.90.950.20">
    <property type="entry name" value="CinA-like"/>
    <property type="match status" value="1"/>
</dbReference>
<evidence type="ECO:0000259" key="2">
    <source>
        <dbReference type="SMART" id="SM00852"/>
    </source>
</evidence>
<sequence length="398" mass="44098">MKVFILITGSEFVNGLKLEKNSLFIAREAFERGLEVNGIGIVGDDMYQIQYFIKMALDKSDILIVSGGLGGTQDDLTREAIQEAIGVHLIYDREWLESIKKTLKDQGRALTDEIKKMARLPYGSKRIENPVGKAVGFVKILDDVNKAVVAVPGVPSEMKPMVKKAFEMLGFKEKLKRSHIFRTFGIQELEIDEMLKDIDGVILNSSPKGVDIFVTDREAFFLKNKVDVIRERVGDYVYTEEDIEMEEVVGRLLKEKGLTVSTAESSTGGLIVSRLVNIPGSSSYVMAGIVSYSNEAKINILGVSKESIKKFGAVSDQVAREMAEGVRRLTGTDISVSDTGIAGPTGATEDKPLGLHYIGYCDGEKTEVHRIVYKGERNDVRLYVSQYALNLIRINIGR</sequence>
<keyword evidence="4" id="KW-1185">Reference proteome</keyword>
<dbReference type="eggNOG" id="COG1058">
    <property type="taxonomic scope" value="Bacteria"/>
</dbReference>
<dbReference type="HOGENOM" id="CLU_030805_9_3_0"/>
<comment type="similarity">
    <text evidence="1">Belongs to the CinA family.</text>
</comment>
<feature type="domain" description="MoaB/Mog" evidence="2">
    <location>
        <begin position="4"/>
        <end position="172"/>
    </location>
</feature>
<dbReference type="PANTHER" id="PTHR13939:SF0">
    <property type="entry name" value="NMN AMIDOHYDROLASE-LIKE PROTEIN YFAY"/>
    <property type="match status" value="1"/>
</dbReference>
<dbReference type="NCBIfam" id="TIGR00199">
    <property type="entry name" value="PncC_domain"/>
    <property type="match status" value="1"/>
</dbReference>
<dbReference type="Proteomes" id="UP000001366">
    <property type="component" value="Chromosome"/>
</dbReference>
<name>C0QT80_PERMH</name>
<dbReference type="CDD" id="cd00885">
    <property type="entry name" value="cinA"/>
    <property type="match status" value="1"/>
</dbReference>
<dbReference type="InterPro" id="IPR036653">
    <property type="entry name" value="CinA-like_C"/>
</dbReference>
<dbReference type="RefSeq" id="WP_012676586.1">
    <property type="nucleotide sequence ID" value="NC_012440.1"/>
</dbReference>
<dbReference type="InterPro" id="IPR008136">
    <property type="entry name" value="CinA_C"/>
</dbReference>
<reference evidence="3 4" key="1">
    <citation type="journal article" date="2009" name="J. Bacteriol.">
        <title>Complete and draft genome sequences of six members of the Aquificales.</title>
        <authorList>
            <person name="Reysenbach A.L."/>
            <person name="Hamamura N."/>
            <person name="Podar M."/>
            <person name="Griffiths E."/>
            <person name="Ferreira S."/>
            <person name="Hochstein R."/>
            <person name="Heidelberg J."/>
            <person name="Johnson J."/>
            <person name="Mead D."/>
            <person name="Pohorille A."/>
            <person name="Sarmiento M."/>
            <person name="Schweighofer K."/>
            <person name="Seshadri R."/>
            <person name="Voytek M.A."/>
        </authorList>
    </citation>
    <scope>NUCLEOTIDE SEQUENCE [LARGE SCALE GENOMIC DNA]</scope>
    <source>
        <strain evidence="4">DSM 14350 / EX-H1</strain>
    </source>
</reference>
<dbReference type="Pfam" id="PF02464">
    <property type="entry name" value="CinA"/>
    <property type="match status" value="1"/>
</dbReference>
<dbReference type="Gene3D" id="3.40.980.10">
    <property type="entry name" value="MoaB/Mog-like domain"/>
    <property type="match status" value="1"/>
</dbReference>
<dbReference type="PaxDb" id="123214-PERMA_0096"/>
<dbReference type="HAMAP" id="MF_00226_B">
    <property type="entry name" value="CinA_B"/>
    <property type="match status" value="1"/>
</dbReference>
<dbReference type="KEGG" id="pmx:PERMA_0096"/>
<dbReference type="InterPro" id="IPR001453">
    <property type="entry name" value="MoaB/Mog_dom"/>
</dbReference>
<dbReference type="InterPro" id="IPR036425">
    <property type="entry name" value="MoaB/Mog-like_dom_sf"/>
</dbReference>
<dbReference type="EMBL" id="CP001230">
    <property type="protein sequence ID" value="ACO04348.1"/>
    <property type="molecule type" value="Genomic_DNA"/>
</dbReference>
<dbReference type="eggNOG" id="COG1546">
    <property type="taxonomic scope" value="Bacteria"/>
</dbReference>
<dbReference type="InterPro" id="IPR050101">
    <property type="entry name" value="CinA"/>
</dbReference>
<evidence type="ECO:0000256" key="1">
    <source>
        <dbReference type="HAMAP-Rule" id="MF_00226"/>
    </source>
</evidence>
<dbReference type="SMART" id="SM00852">
    <property type="entry name" value="MoCF_biosynth"/>
    <property type="match status" value="1"/>
</dbReference>
<dbReference type="OrthoDB" id="9801454at2"/>
<dbReference type="NCBIfam" id="TIGR00200">
    <property type="entry name" value="cinA_nterm"/>
    <property type="match status" value="1"/>
</dbReference>
<dbReference type="STRING" id="123214.PERMA_0096"/>
<dbReference type="InterPro" id="IPR008135">
    <property type="entry name" value="Competence-induced_CinA"/>
</dbReference>
<dbReference type="SUPFAM" id="SSF53218">
    <property type="entry name" value="Molybdenum cofactor biosynthesis proteins"/>
    <property type="match status" value="1"/>
</dbReference>
<organism evidence="3 4">
    <name type="scientific">Persephonella marina (strain DSM 14350 / EX-H1)</name>
    <dbReference type="NCBI Taxonomy" id="123214"/>
    <lineage>
        <taxon>Bacteria</taxon>
        <taxon>Pseudomonadati</taxon>
        <taxon>Aquificota</taxon>
        <taxon>Aquificia</taxon>
        <taxon>Aquificales</taxon>
        <taxon>Hydrogenothermaceae</taxon>
        <taxon>Persephonella</taxon>
    </lineage>
</organism>
<evidence type="ECO:0000313" key="4">
    <source>
        <dbReference type="Proteomes" id="UP000001366"/>
    </source>
</evidence>
<dbReference type="SUPFAM" id="SSF142433">
    <property type="entry name" value="CinA-like"/>
    <property type="match status" value="1"/>
</dbReference>
<dbReference type="PIRSF" id="PIRSF006728">
    <property type="entry name" value="CinA"/>
    <property type="match status" value="1"/>
</dbReference>